<accession>A0AAU6NTF6</accession>
<proteinExistence type="predicted"/>
<reference evidence="1" key="1">
    <citation type="submission" date="2023-12" db="EMBL/GenBank/DDBJ databases">
        <title>Characterization of a newly isolated phage infecting antibiotic-resistant Escherichia coli.</title>
        <authorList>
            <person name="Wanecka A."/>
            <person name="Marynowska M."/>
            <person name="Wesolowski W."/>
            <person name="Bloch S."/>
            <person name="Nejman-Falenczyk B."/>
            <person name="Neumann J."/>
            <person name="Krol J."/>
            <person name="Florek M."/>
            <person name="Ulanicki K."/>
            <person name="Napierala A."/>
            <person name="Twardon J."/>
            <person name="Wolska B."/>
            <person name="Porebska J."/>
            <person name="Ziubrzycka A."/>
            <person name="Czeretowicz I."/>
            <person name="Benisz M."/>
        </authorList>
    </citation>
    <scope>NUCLEOTIDE SEQUENCE</scope>
</reference>
<dbReference type="Pfam" id="PF25760">
    <property type="entry name" value="Phage_RB18_ORF43"/>
    <property type="match status" value="1"/>
</dbReference>
<sequence length="87" mass="10066">MNGNSFLNIRLVINMTAITPQEYMASLKEKYNLSATETLFDLPENLQLKFQVEFQKLIHPEQKHFTAVVKSINADGMTIFHRQIVLI</sequence>
<gene>
    <name evidence="1" type="ORF">Tiger2B_166</name>
</gene>
<organism evidence="1">
    <name type="scientific">Escherichia phage 121/2022-2B</name>
    <dbReference type="NCBI Taxonomy" id="3103121"/>
    <lineage>
        <taxon>Viruses</taxon>
    </lineage>
</organism>
<dbReference type="EMBL" id="OR958571">
    <property type="protein sequence ID" value="WWY65663.1"/>
    <property type="molecule type" value="Genomic_DNA"/>
</dbReference>
<protein>
    <submittedName>
        <fullName evidence="1">Uncharacterized protein</fullName>
    </submittedName>
</protein>
<name>A0AAU6NTF6_9VIRU</name>
<dbReference type="InterPro" id="IPR058004">
    <property type="entry name" value="ORF43.1"/>
</dbReference>
<evidence type="ECO:0000313" key="1">
    <source>
        <dbReference type="EMBL" id="WWY65663.1"/>
    </source>
</evidence>